<keyword evidence="3" id="KW-1185">Reference proteome</keyword>
<evidence type="ECO:0000313" key="2">
    <source>
        <dbReference type="EMBL" id="VDD94719.1"/>
    </source>
</evidence>
<evidence type="ECO:0000313" key="3">
    <source>
        <dbReference type="Proteomes" id="UP000274131"/>
    </source>
</evidence>
<gene>
    <name evidence="2" type="ORF">EVEC_LOCUS9470</name>
</gene>
<dbReference type="OrthoDB" id="5848770at2759"/>
<dbReference type="WBParaSite" id="EVEC_0001011301-mRNA-1">
    <property type="protein sequence ID" value="EVEC_0001011301-mRNA-1"/>
    <property type="gene ID" value="EVEC_0001011301"/>
</dbReference>
<proteinExistence type="predicted"/>
<evidence type="ECO:0000256" key="1">
    <source>
        <dbReference type="SAM" id="MobiDB-lite"/>
    </source>
</evidence>
<dbReference type="AlphaFoldDB" id="A0A0N4VH24"/>
<evidence type="ECO:0000313" key="4">
    <source>
        <dbReference type="WBParaSite" id="EVEC_0001011301-mRNA-1"/>
    </source>
</evidence>
<dbReference type="Proteomes" id="UP000274131">
    <property type="component" value="Unassembled WGS sequence"/>
</dbReference>
<feature type="region of interest" description="Disordered" evidence="1">
    <location>
        <begin position="156"/>
        <end position="184"/>
    </location>
</feature>
<name>A0A0N4VH24_ENTVE</name>
<reference evidence="4" key="1">
    <citation type="submission" date="2017-02" db="UniProtKB">
        <authorList>
            <consortium name="WormBaseParasite"/>
        </authorList>
    </citation>
    <scope>IDENTIFICATION</scope>
</reference>
<organism evidence="4">
    <name type="scientific">Enterobius vermicularis</name>
    <name type="common">Human pinworm</name>
    <dbReference type="NCBI Taxonomy" id="51028"/>
    <lineage>
        <taxon>Eukaryota</taxon>
        <taxon>Metazoa</taxon>
        <taxon>Ecdysozoa</taxon>
        <taxon>Nematoda</taxon>
        <taxon>Chromadorea</taxon>
        <taxon>Rhabditida</taxon>
        <taxon>Spirurina</taxon>
        <taxon>Oxyuridomorpha</taxon>
        <taxon>Oxyuroidea</taxon>
        <taxon>Oxyuridae</taxon>
        <taxon>Enterobius</taxon>
    </lineage>
</organism>
<accession>A0A0N4VH24</accession>
<dbReference type="EMBL" id="UXUI01010071">
    <property type="protein sequence ID" value="VDD94719.1"/>
    <property type="molecule type" value="Genomic_DNA"/>
</dbReference>
<sequence length="254" mass="28849">MAEDEKELLLRIASVLGAEKDGCSTKEVETKYRTFFGCSLTIPSGYSSLEAFLAGQIGAMYVERKNQRWFAVKRKEVAHNIEMVLNTKSKKKKQFGVSCCNYRGHGPQQLKQLSSRKQPFQNQNQGWKAVKQGDILSETGSVDQRRMVFAEEARENNFSTRRNHQTRENSLPYNSAALDPGPDSRSYRLQPPELALNFPSHYSRPSNSVPNSTSHKGIKRFLNLLERAGSDVTWSDFEIFYKKTTGVLLDDKEA</sequence>
<protein>
    <submittedName>
        <fullName evidence="4">HTH OST-type domain-containing protein</fullName>
    </submittedName>
</protein>
<reference evidence="2 3" key="2">
    <citation type="submission" date="2018-10" db="EMBL/GenBank/DDBJ databases">
        <authorList>
            <consortium name="Pathogen Informatics"/>
        </authorList>
    </citation>
    <scope>NUCLEOTIDE SEQUENCE [LARGE SCALE GENOMIC DNA]</scope>
</reference>